<dbReference type="InterPro" id="IPR003661">
    <property type="entry name" value="HisK_dim/P_dom"/>
</dbReference>
<evidence type="ECO:0000256" key="2">
    <source>
        <dbReference type="ARBA" id="ARBA00004236"/>
    </source>
</evidence>
<feature type="transmembrane region" description="Helical" evidence="11">
    <location>
        <begin position="12"/>
        <end position="39"/>
    </location>
</feature>
<dbReference type="PRINTS" id="PR00344">
    <property type="entry name" value="BCTRLSENSOR"/>
</dbReference>
<dbReference type="Gene3D" id="1.10.287.130">
    <property type="match status" value="1"/>
</dbReference>
<feature type="domain" description="HAMP" evidence="13">
    <location>
        <begin position="175"/>
        <end position="228"/>
    </location>
</feature>
<evidence type="ECO:0000313" key="14">
    <source>
        <dbReference type="EMBL" id="KUL21422.1"/>
    </source>
</evidence>
<keyword evidence="9" id="KW-0902">Two-component regulatory system</keyword>
<protein>
    <recommendedName>
        <fullName evidence="3">histidine kinase</fullName>
        <ecNumber evidence="3">2.7.13.3</ecNumber>
    </recommendedName>
</protein>
<dbReference type="RefSeq" id="WP_067708795.1">
    <property type="nucleotide sequence ID" value="NZ_LLZH01000353.1"/>
</dbReference>
<keyword evidence="7" id="KW-0418">Kinase</keyword>
<dbReference type="PROSITE" id="PS50109">
    <property type="entry name" value="HIS_KIN"/>
    <property type="match status" value="1"/>
</dbReference>
<keyword evidence="4" id="KW-0597">Phosphoprotein</keyword>
<sequence length="487" mass="51339">MTLGPRSLRGRLIWGIAVLAAAVMLGTQAAGLIVLHSWLLNRVDEQLTGFPVPTRKMPGPPVDAGITLPSDFRVVVYAGGRPGAPIGDRSLPGPALPAAGSDLPPAGRAPYTVPAATGTGNWRVSVRAGPEGDVFVVALPLNAVEGATGKLLGIDAVLLAAGLTAVVVLGRLVVRVGLRPLTRMQRTASDITAHDLSRRLPDTDPRSEAGRLGVVLNTMLDRLETALQRTRASEERLRRFVADAGHELRTPLTTILGFAQLALRSPDRDPHERAEADRLIARDAQRMSRLIGGLLLLARLDREPAYRFTEVDLLELATDAIASTAPHGRGHQVRLVATEPVHAHGDADRLQQVVVNLLTNALRHTGLGTAVRVCVRAAVAGTQDGGAEAPGRVSCQPPLAPGTPIAVVEVADHGPGLTPEAAARVFERFYRVDPSRSRDLGGSGLGLAIAATITGGHGGRLEVDTGWPGGALFRLVLPIGRDHRRSV</sequence>
<dbReference type="InterPro" id="IPR005467">
    <property type="entry name" value="His_kinase_dom"/>
</dbReference>
<organism evidence="14 15">
    <name type="scientific">Actinoplanes awajinensis subsp. mycoplanecinus</name>
    <dbReference type="NCBI Taxonomy" id="135947"/>
    <lineage>
        <taxon>Bacteria</taxon>
        <taxon>Bacillati</taxon>
        <taxon>Actinomycetota</taxon>
        <taxon>Actinomycetes</taxon>
        <taxon>Micromonosporales</taxon>
        <taxon>Micromonosporaceae</taxon>
        <taxon>Actinoplanes</taxon>
    </lineage>
</organism>
<dbReference type="SUPFAM" id="SSF47384">
    <property type="entry name" value="Homodimeric domain of signal transducing histidine kinase"/>
    <property type="match status" value="1"/>
</dbReference>
<evidence type="ECO:0000256" key="8">
    <source>
        <dbReference type="ARBA" id="ARBA00022989"/>
    </source>
</evidence>
<dbReference type="InterPro" id="IPR003594">
    <property type="entry name" value="HATPase_dom"/>
</dbReference>
<proteinExistence type="predicted"/>
<dbReference type="EC" id="2.7.13.3" evidence="3"/>
<dbReference type="PANTHER" id="PTHR45436">
    <property type="entry name" value="SENSOR HISTIDINE KINASE YKOH"/>
    <property type="match status" value="1"/>
</dbReference>
<dbReference type="SMART" id="SM00388">
    <property type="entry name" value="HisKA"/>
    <property type="match status" value="1"/>
</dbReference>
<evidence type="ECO:0000256" key="9">
    <source>
        <dbReference type="ARBA" id="ARBA00023012"/>
    </source>
</evidence>
<dbReference type="SUPFAM" id="SSF158472">
    <property type="entry name" value="HAMP domain-like"/>
    <property type="match status" value="1"/>
</dbReference>
<keyword evidence="5" id="KW-0808">Transferase</keyword>
<evidence type="ECO:0000256" key="3">
    <source>
        <dbReference type="ARBA" id="ARBA00012438"/>
    </source>
</evidence>
<feature type="domain" description="Histidine kinase" evidence="12">
    <location>
        <begin position="243"/>
        <end position="481"/>
    </location>
</feature>
<evidence type="ECO:0000259" key="13">
    <source>
        <dbReference type="PROSITE" id="PS50885"/>
    </source>
</evidence>
<dbReference type="Pfam" id="PF00672">
    <property type="entry name" value="HAMP"/>
    <property type="match status" value="1"/>
</dbReference>
<keyword evidence="10 11" id="KW-0472">Membrane</keyword>
<comment type="catalytic activity">
    <reaction evidence="1">
        <text>ATP + protein L-histidine = ADP + protein N-phospho-L-histidine.</text>
        <dbReference type="EC" id="2.7.13.3"/>
    </reaction>
</comment>
<dbReference type="SMART" id="SM00304">
    <property type="entry name" value="HAMP"/>
    <property type="match status" value="1"/>
</dbReference>
<dbReference type="Pfam" id="PF00512">
    <property type="entry name" value="HisKA"/>
    <property type="match status" value="1"/>
</dbReference>
<dbReference type="FunFam" id="1.10.287.130:FF:000001">
    <property type="entry name" value="Two-component sensor histidine kinase"/>
    <property type="match status" value="1"/>
</dbReference>
<dbReference type="CDD" id="cd00075">
    <property type="entry name" value="HATPase"/>
    <property type="match status" value="1"/>
</dbReference>
<dbReference type="InterPro" id="IPR050428">
    <property type="entry name" value="TCS_sensor_his_kinase"/>
</dbReference>
<dbReference type="GO" id="GO:0000155">
    <property type="term" value="F:phosphorelay sensor kinase activity"/>
    <property type="evidence" value="ECO:0007669"/>
    <property type="project" value="InterPro"/>
</dbReference>
<dbReference type="SUPFAM" id="SSF55874">
    <property type="entry name" value="ATPase domain of HSP90 chaperone/DNA topoisomerase II/histidine kinase"/>
    <property type="match status" value="1"/>
</dbReference>
<dbReference type="PROSITE" id="PS50885">
    <property type="entry name" value="HAMP"/>
    <property type="match status" value="1"/>
</dbReference>
<evidence type="ECO:0000313" key="15">
    <source>
        <dbReference type="Proteomes" id="UP000053244"/>
    </source>
</evidence>
<evidence type="ECO:0000256" key="1">
    <source>
        <dbReference type="ARBA" id="ARBA00000085"/>
    </source>
</evidence>
<dbReference type="Proteomes" id="UP000053244">
    <property type="component" value="Unassembled WGS sequence"/>
</dbReference>
<gene>
    <name evidence="14" type="ORF">ADL15_50745</name>
</gene>
<accession>A0A101J725</accession>
<dbReference type="InterPro" id="IPR004358">
    <property type="entry name" value="Sig_transdc_His_kin-like_C"/>
</dbReference>
<comment type="subcellular location">
    <subcellularLocation>
        <location evidence="2">Cell membrane</location>
    </subcellularLocation>
</comment>
<evidence type="ECO:0000256" key="10">
    <source>
        <dbReference type="ARBA" id="ARBA00023136"/>
    </source>
</evidence>
<evidence type="ECO:0000256" key="5">
    <source>
        <dbReference type="ARBA" id="ARBA00022679"/>
    </source>
</evidence>
<dbReference type="Gene3D" id="3.30.565.10">
    <property type="entry name" value="Histidine kinase-like ATPase, C-terminal domain"/>
    <property type="match status" value="1"/>
</dbReference>
<dbReference type="InterPro" id="IPR036890">
    <property type="entry name" value="HATPase_C_sf"/>
</dbReference>
<dbReference type="Gene3D" id="6.10.340.10">
    <property type="match status" value="1"/>
</dbReference>
<dbReference type="AlphaFoldDB" id="A0A101J725"/>
<dbReference type="PANTHER" id="PTHR45436:SF5">
    <property type="entry name" value="SENSOR HISTIDINE KINASE TRCS"/>
    <property type="match status" value="1"/>
</dbReference>
<dbReference type="CDD" id="cd06225">
    <property type="entry name" value="HAMP"/>
    <property type="match status" value="1"/>
</dbReference>
<dbReference type="EMBL" id="LLZH01000353">
    <property type="protein sequence ID" value="KUL21422.1"/>
    <property type="molecule type" value="Genomic_DNA"/>
</dbReference>
<keyword evidence="8 11" id="KW-1133">Transmembrane helix</keyword>
<dbReference type="GO" id="GO:0005886">
    <property type="term" value="C:plasma membrane"/>
    <property type="evidence" value="ECO:0007669"/>
    <property type="project" value="UniProtKB-SubCell"/>
</dbReference>
<evidence type="ECO:0000256" key="11">
    <source>
        <dbReference type="SAM" id="Phobius"/>
    </source>
</evidence>
<evidence type="ECO:0000256" key="6">
    <source>
        <dbReference type="ARBA" id="ARBA00022692"/>
    </source>
</evidence>
<evidence type="ECO:0000256" key="4">
    <source>
        <dbReference type="ARBA" id="ARBA00022553"/>
    </source>
</evidence>
<keyword evidence="6 11" id="KW-0812">Transmembrane</keyword>
<reference evidence="14 15" key="1">
    <citation type="submission" date="2015-10" db="EMBL/GenBank/DDBJ databases">
        <authorList>
            <person name="Gilbert D.G."/>
        </authorList>
    </citation>
    <scope>NUCLEOTIDE SEQUENCE [LARGE SCALE GENOMIC DNA]</scope>
    <source>
        <strain evidence="14 15">NRRL B-16712</strain>
    </source>
</reference>
<evidence type="ECO:0000256" key="7">
    <source>
        <dbReference type="ARBA" id="ARBA00022777"/>
    </source>
</evidence>
<dbReference type="InterPro" id="IPR003660">
    <property type="entry name" value="HAMP_dom"/>
</dbReference>
<feature type="transmembrane region" description="Helical" evidence="11">
    <location>
        <begin position="151"/>
        <end position="174"/>
    </location>
</feature>
<comment type="caution">
    <text evidence="14">The sequence shown here is derived from an EMBL/GenBank/DDBJ whole genome shotgun (WGS) entry which is preliminary data.</text>
</comment>
<dbReference type="InterPro" id="IPR036097">
    <property type="entry name" value="HisK_dim/P_sf"/>
</dbReference>
<keyword evidence="15" id="KW-1185">Reference proteome</keyword>
<evidence type="ECO:0000259" key="12">
    <source>
        <dbReference type="PROSITE" id="PS50109"/>
    </source>
</evidence>
<dbReference type="CDD" id="cd00082">
    <property type="entry name" value="HisKA"/>
    <property type="match status" value="1"/>
</dbReference>
<name>A0A101J725_9ACTN</name>
<dbReference type="Pfam" id="PF02518">
    <property type="entry name" value="HATPase_c"/>
    <property type="match status" value="1"/>
</dbReference>
<dbReference type="SMART" id="SM00387">
    <property type="entry name" value="HATPase_c"/>
    <property type="match status" value="1"/>
</dbReference>